<evidence type="ECO:0000256" key="5">
    <source>
        <dbReference type="PIRNR" id="PIRNR000109"/>
    </source>
</evidence>
<dbReference type="InterPro" id="IPR006115">
    <property type="entry name" value="6PGDH_NADP-bd"/>
</dbReference>
<protein>
    <recommendedName>
        <fullName evidence="5 6">6-phosphogluconate dehydrogenase, decarboxylating</fullName>
        <ecNumber evidence="5 6">1.1.1.44</ecNumber>
    </recommendedName>
</protein>
<dbReference type="InterPro" id="IPR036291">
    <property type="entry name" value="NAD(P)-bd_dom_sf"/>
</dbReference>
<keyword evidence="3 5" id="KW-0560">Oxidoreductase</keyword>
<dbReference type="InterPro" id="IPR006184">
    <property type="entry name" value="6PGdom_BS"/>
</dbReference>
<reference evidence="9" key="1">
    <citation type="journal article" date="2019" name="Int. J. Syst. Evol. Microbiol.">
        <title>The Global Catalogue of Microorganisms (GCM) 10K type strain sequencing project: providing services to taxonomists for standard genome sequencing and annotation.</title>
        <authorList>
            <consortium name="The Broad Institute Genomics Platform"/>
            <consortium name="The Broad Institute Genome Sequencing Center for Infectious Disease"/>
            <person name="Wu L."/>
            <person name="Ma J."/>
        </authorList>
    </citation>
    <scope>NUCLEOTIDE SEQUENCE [LARGE SCALE GENOMIC DNA]</scope>
    <source>
        <strain evidence="9">JCM 18459</strain>
    </source>
</reference>
<keyword evidence="9" id="KW-1185">Reference proteome</keyword>
<dbReference type="InterPro" id="IPR013328">
    <property type="entry name" value="6PGD_dom2"/>
</dbReference>
<dbReference type="Proteomes" id="UP001500221">
    <property type="component" value="Unassembled WGS sequence"/>
</dbReference>
<dbReference type="SUPFAM" id="SSF48179">
    <property type="entry name" value="6-phosphogluconate dehydrogenase C-terminal domain-like"/>
    <property type="match status" value="1"/>
</dbReference>
<dbReference type="PIRSF" id="PIRSF000109">
    <property type="entry name" value="6PGD"/>
    <property type="match status" value="1"/>
</dbReference>
<comment type="catalytic activity">
    <reaction evidence="5 6">
        <text>6-phospho-D-gluconate + NADP(+) = D-ribulose 5-phosphate + CO2 + NADPH</text>
        <dbReference type="Rhea" id="RHEA:10116"/>
        <dbReference type="ChEBI" id="CHEBI:16526"/>
        <dbReference type="ChEBI" id="CHEBI:57783"/>
        <dbReference type="ChEBI" id="CHEBI:58121"/>
        <dbReference type="ChEBI" id="CHEBI:58349"/>
        <dbReference type="ChEBI" id="CHEBI:58759"/>
        <dbReference type="EC" id="1.1.1.44"/>
    </reaction>
</comment>
<evidence type="ECO:0000313" key="9">
    <source>
        <dbReference type="Proteomes" id="UP001500221"/>
    </source>
</evidence>
<comment type="subunit">
    <text evidence="2 5">Homodimer.</text>
</comment>
<dbReference type="InterPro" id="IPR008927">
    <property type="entry name" value="6-PGluconate_DH-like_C_sf"/>
</dbReference>
<dbReference type="Pfam" id="PF00393">
    <property type="entry name" value="6PGD"/>
    <property type="match status" value="1"/>
</dbReference>
<dbReference type="RefSeq" id="WP_345463189.1">
    <property type="nucleotide sequence ID" value="NZ_BAABKG010000006.1"/>
</dbReference>
<evidence type="ECO:0000256" key="6">
    <source>
        <dbReference type="RuleBase" id="RU000485"/>
    </source>
</evidence>
<proteinExistence type="inferred from homology"/>
<dbReference type="EC" id="1.1.1.44" evidence="5 6"/>
<evidence type="ECO:0000256" key="4">
    <source>
        <dbReference type="ARBA" id="ARBA00023064"/>
    </source>
</evidence>
<evidence type="ECO:0000256" key="2">
    <source>
        <dbReference type="ARBA" id="ARBA00011738"/>
    </source>
</evidence>
<dbReference type="SMART" id="SM01350">
    <property type="entry name" value="6PGD"/>
    <property type="match status" value="1"/>
</dbReference>
<organism evidence="8 9">
    <name type="scientific">Nocardioides marinquilinus</name>
    <dbReference type="NCBI Taxonomy" id="1210400"/>
    <lineage>
        <taxon>Bacteria</taxon>
        <taxon>Bacillati</taxon>
        <taxon>Actinomycetota</taxon>
        <taxon>Actinomycetes</taxon>
        <taxon>Propionibacteriales</taxon>
        <taxon>Nocardioidaceae</taxon>
        <taxon>Nocardioides</taxon>
    </lineage>
</organism>
<dbReference type="PRINTS" id="PR00076">
    <property type="entry name" value="6PGDHDRGNASE"/>
</dbReference>
<dbReference type="PROSITE" id="PS00461">
    <property type="entry name" value="6PGD"/>
    <property type="match status" value="1"/>
</dbReference>
<sequence>MNDAADGIDDTQGESTARATIGLTGLAVMGSNLARNIARHGHTIAVHNRTTSRMTAMLEEHGDEGDFVGAESLEDFVAAIEKPRVVLVMVKAGPGTDAVIDDLVPLLEDGDIVVDCGNAHYADTLRREERLKEHGLHFVGTGVSGGEVGALNGPSIMVGGTDQAYERLGPIMESIAAQVDGEPCCAHVGEGGAGHFVKMVHNGIEYADMQLIAESYDLLRSVLGLSPAEIADVFKQWNEGELESFLIQMTADVLRHTDAATGQPFVDVVQDAAEQKGTGRWTVQSALDLGVPITGIAEATFARSLSGHADQRAAAREVYSTSPEGERVDRDRDEFVDAVQKALYASKIVAYAQGFDQIAKGAEEHGWDVDLGQVAKIWRDGCIIRARFLGRITEAYAAEPDLTTLLTTEYFATAVKEGVDAWRDVVATAARTGVPTPAFSSSLAYFDGLRRERLPAALIQALRDNFGAHTYQRVDREGTFHTLWAGDLSETEA</sequence>
<feature type="domain" description="6-phosphogluconate dehydrogenase C-terminal" evidence="7">
    <location>
        <begin position="194"/>
        <end position="485"/>
    </location>
</feature>
<keyword evidence="4 6" id="KW-0311">Gluconate utilization</keyword>
<evidence type="ECO:0000256" key="1">
    <source>
        <dbReference type="ARBA" id="ARBA00008419"/>
    </source>
</evidence>
<accession>A0ABP9Q3K2</accession>
<comment type="similarity">
    <text evidence="1 5 6">Belongs to the 6-phosphogluconate dehydrogenase family.</text>
</comment>
<name>A0ABP9Q3K2_9ACTN</name>
<comment type="function">
    <text evidence="5">Catalyzes the oxidative decarboxylation of 6-phosphogluconate to ribulose 5-phosphate and CO(2), with concomitant reduction of NADP to NADPH.</text>
</comment>
<dbReference type="NCBIfam" id="NF006765">
    <property type="entry name" value="PRK09287.1"/>
    <property type="match status" value="1"/>
</dbReference>
<evidence type="ECO:0000256" key="3">
    <source>
        <dbReference type="ARBA" id="ARBA00023002"/>
    </source>
</evidence>
<dbReference type="Gene3D" id="3.40.50.720">
    <property type="entry name" value="NAD(P)-binding Rossmann-like Domain"/>
    <property type="match status" value="1"/>
</dbReference>
<dbReference type="EMBL" id="BAABKG010000006">
    <property type="protein sequence ID" value="GAA5155424.1"/>
    <property type="molecule type" value="Genomic_DNA"/>
</dbReference>
<comment type="caution">
    <text evidence="8">The sequence shown here is derived from an EMBL/GenBank/DDBJ whole genome shotgun (WGS) entry which is preliminary data.</text>
</comment>
<keyword evidence="5 6" id="KW-0570">Pentose shunt</keyword>
<gene>
    <name evidence="8" type="primary">gndA</name>
    <name evidence="8" type="ORF">GCM10023340_40670</name>
</gene>
<evidence type="ECO:0000313" key="8">
    <source>
        <dbReference type="EMBL" id="GAA5155424.1"/>
    </source>
</evidence>
<dbReference type="Pfam" id="PF03446">
    <property type="entry name" value="NAD_binding_2"/>
    <property type="match status" value="1"/>
</dbReference>
<dbReference type="InterPro" id="IPR006114">
    <property type="entry name" value="6PGDH_C"/>
</dbReference>
<dbReference type="Gene3D" id="1.20.5.320">
    <property type="entry name" value="6-Phosphogluconate Dehydrogenase, domain 3"/>
    <property type="match status" value="1"/>
</dbReference>
<dbReference type="InterPro" id="IPR006183">
    <property type="entry name" value="Pgluconate_DH"/>
</dbReference>
<dbReference type="InterPro" id="IPR006113">
    <property type="entry name" value="6PGDH_Gnd/GntZ"/>
</dbReference>
<dbReference type="Gene3D" id="1.10.1040.10">
    <property type="entry name" value="N-(1-d-carboxylethyl)-l-norvaline Dehydrogenase, domain 2"/>
    <property type="match status" value="1"/>
</dbReference>
<dbReference type="PANTHER" id="PTHR11811">
    <property type="entry name" value="6-PHOSPHOGLUCONATE DEHYDROGENASE"/>
    <property type="match status" value="1"/>
</dbReference>
<dbReference type="SUPFAM" id="SSF51735">
    <property type="entry name" value="NAD(P)-binding Rossmann-fold domains"/>
    <property type="match status" value="1"/>
</dbReference>
<evidence type="ECO:0000259" key="7">
    <source>
        <dbReference type="SMART" id="SM01350"/>
    </source>
</evidence>
<dbReference type="NCBIfam" id="TIGR00873">
    <property type="entry name" value="gnd"/>
    <property type="match status" value="1"/>
</dbReference>
<keyword evidence="5 6" id="KW-0521">NADP</keyword>
<comment type="pathway">
    <text evidence="5 6">Carbohydrate degradation; pentose phosphate pathway; D-ribulose 5-phosphate from D-glucose 6-phosphate (oxidative stage): step 3/3.</text>
</comment>